<dbReference type="Gene3D" id="1.10.760.10">
    <property type="entry name" value="Cytochrome c-like domain"/>
    <property type="match status" value="1"/>
</dbReference>
<feature type="signal peptide" evidence="4">
    <location>
        <begin position="1"/>
        <end position="23"/>
    </location>
</feature>
<gene>
    <name evidence="6" type="ORF">LRP29_06650</name>
</gene>
<reference evidence="6 7" key="1">
    <citation type="journal article" date="2022" name="Microbiol. Resour. Announc.">
        <title>Complete Genome Sequence of Mesorhizobium ciceri Strain R30, a Rhizobium Used as a Commercial Inoculant for Chickpea in Argentina.</title>
        <authorList>
            <person name="Foresto E."/>
            <person name="Revale S."/>
            <person name="Primo E."/>
            <person name="Nievas F."/>
            <person name="Carezzano E."/>
            <person name="Puente M."/>
            <person name="Alzari P."/>
            <person name="Mart M."/>
            <person name="Ben-Assaya M."/>
            <person name="Mornico D."/>
            <person name="Santoro M."/>
            <person name="Mart F."/>
            <person name="Giordano W."/>
            <person name="Bogino P."/>
        </authorList>
    </citation>
    <scope>NUCLEOTIDE SEQUENCE [LARGE SCALE GENOMIC DNA]</scope>
    <source>
        <strain evidence="6 7">R30</strain>
    </source>
</reference>
<keyword evidence="2" id="KW-0479">Metal-binding</keyword>
<feature type="domain" description="Cytochrome c" evidence="5">
    <location>
        <begin position="31"/>
        <end position="69"/>
    </location>
</feature>
<dbReference type="InterPro" id="IPR036909">
    <property type="entry name" value="Cyt_c-like_dom_sf"/>
</dbReference>
<feature type="chain" id="PRO_5044228729" evidence="4">
    <location>
        <begin position="24"/>
        <end position="152"/>
    </location>
</feature>
<evidence type="ECO:0000256" key="1">
    <source>
        <dbReference type="ARBA" id="ARBA00022617"/>
    </source>
</evidence>
<dbReference type="InterPro" id="IPR009056">
    <property type="entry name" value="Cyt_c-like_dom"/>
</dbReference>
<accession>A0AB38TDM1</accession>
<evidence type="ECO:0000256" key="4">
    <source>
        <dbReference type="SAM" id="SignalP"/>
    </source>
</evidence>
<protein>
    <submittedName>
        <fullName evidence="6">Cytochrome c</fullName>
    </submittedName>
</protein>
<evidence type="ECO:0000256" key="2">
    <source>
        <dbReference type="ARBA" id="ARBA00022723"/>
    </source>
</evidence>
<evidence type="ECO:0000256" key="3">
    <source>
        <dbReference type="ARBA" id="ARBA00023004"/>
    </source>
</evidence>
<evidence type="ECO:0000313" key="7">
    <source>
        <dbReference type="Proteomes" id="UP001060070"/>
    </source>
</evidence>
<dbReference type="GO" id="GO:0020037">
    <property type="term" value="F:heme binding"/>
    <property type="evidence" value="ECO:0007669"/>
    <property type="project" value="InterPro"/>
</dbReference>
<evidence type="ECO:0000259" key="5">
    <source>
        <dbReference type="Pfam" id="PF00034"/>
    </source>
</evidence>
<dbReference type="AlphaFoldDB" id="A0AB38TDM1"/>
<dbReference type="GO" id="GO:0009055">
    <property type="term" value="F:electron transfer activity"/>
    <property type="evidence" value="ECO:0007669"/>
    <property type="project" value="InterPro"/>
</dbReference>
<keyword evidence="3" id="KW-0408">Iron</keyword>
<organism evidence="6 7">
    <name type="scientific">Mesorhizobium ciceri</name>
    <dbReference type="NCBI Taxonomy" id="39645"/>
    <lineage>
        <taxon>Bacteria</taxon>
        <taxon>Pseudomonadati</taxon>
        <taxon>Pseudomonadota</taxon>
        <taxon>Alphaproteobacteria</taxon>
        <taxon>Hyphomicrobiales</taxon>
        <taxon>Phyllobacteriaceae</taxon>
        <taxon>Mesorhizobium</taxon>
    </lineage>
</organism>
<keyword evidence="4" id="KW-0732">Signal</keyword>
<dbReference type="SUPFAM" id="SSF46626">
    <property type="entry name" value="Cytochrome c"/>
    <property type="match status" value="1"/>
</dbReference>
<evidence type="ECO:0000313" key="6">
    <source>
        <dbReference type="EMBL" id="UTU53101.1"/>
    </source>
</evidence>
<proteinExistence type="predicted"/>
<dbReference type="RefSeq" id="WP_024505880.1">
    <property type="nucleotide sequence ID" value="NZ_CP088147.1"/>
</dbReference>
<dbReference type="Pfam" id="PF00034">
    <property type="entry name" value="Cytochrom_C"/>
    <property type="match status" value="1"/>
</dbReference>
<name>A0AB38TDM1_9HYPH</name>
<dbReference type="EMBL" id="CP088147">
    <property type="protein sequence ID" value="UTU53101.1"/>
    <property type="molecule type" value="Genomic_DNA"/>
</dbReference>
<keyword evidence="1" id="KW-0349">Heme</keyword>
<sequence>MGIPLTLLTGMVSAGLLSFTGHAFPGSDSPQTLYLLRCSGCHGIDGSGSKTGRVPGLAGINKLLLHPEGRMFLANVPGIENSGLSDSQIAQLLNWALDHWSDRSISDIGPPLTGDEIRRLKNIPVDDLTRLRGRIADDLAAQGIDIGSYSAQ</sequence>
<keyword evidence="7" id="KW-1185">Reference proteome</keyword>
<dbReference type="Proteomes" id="UP001060070">
    <property type="component" value="Chromosome"/>
</dbReference>